<evidence type="ECO:0000256" key="1">
    <source>
        <dbReference type="SAM" id="Coils"/>
    </source>
</evidence>
<keyword evidence="1" id="KW-0175">Coiled coil</keyword>
<evidence type="ECO:0000313" key="4">
    <source>
        <dbReference type="EMBL" id="GAA0184075.1"/>
    </source>
</evidence>
<dbReference type="GO" id="GO:0009639">
    <property type="term" value="P:response to red or far red light"/>
    <property type="evidence" value="ECO:0007669"/>
    <property type="project" value="InterPro"/>
</dbReference>
<dbReference type="InterPro" id="IPR040225">
    <property type="entry name" value="GIL1-like"/>
</dbReference>
<evidence type="ECO:0000259" key="2">
    <source>
        <dbReference type="Pfam" id="PF04859"/>
    </source>
</evidence>
<gene>
    <name evidence="4" type="ORF">LIER_31380</name>
</gene>
<sequence length="564" mass="64372">MVEMEVPSSTKQPQISEMFQKFALAFKTKTYELLTGEEEEENKDVFTLLDSAEEFIPHQKVVVIKPDSARVQETNPNIDTHLDQKGVVINPDSARIKEPGPNIDTHLSRINETSPNIDTQLARIKEPSPFTDTHLSQIEETSRNIDTHLARIKEPSKNIDTHSARIKAPSPILDTHMAQSLIGFLFSLVSSFGATYLQLQAAHVPFNEGGIEAADKGLVAIMQKLGEMKRNFRDLQNNNSLDVDFAFGSSFVEFQVQENQSKLRALETMVNQLQSDIDCKDDQVLILRNKLDKIEIFNKGLLKRLGFDYDKLDGIGIKLTFRVFDCMLSDCVKALRCFTKLLIDFMRKAGWDLDKAANSVCSDVNYAKEEHHKYVFLSYVSLAMFRGFNLDDYGLDEEEVDCNGNDSLWNKEVYQKLLIEHAVCNPMEVLGKNPKCDFARFCERKYEQLIHPSMESSIFSNVDRKEAVLSSWKSLRVFYESFVRMSSSIWLLHKLGYCFDPIVEIFQVERGADFSMVYMEDVTRKRRLATMSRPKVAFTVVPGFKVGRTVIQSQVYLTGSKCTE</sequence>
<dbReference type="InterPro" id="IPR006943">
    <property type="entry name" value="DUF641_pln"/>
</dbReference>
<evidence type="ECO:0000313" key="5">
    <source>
        <dbReference type="Proteomes" id="UP001454036"/>
    </source>
</evidence>
<feature type="coiled-coil region" evidence="1">
    <location>
        <begin position="218"/>
        <end position="283"/>
    </location>
</feature>
<evidence type="ECO:0008006" key="6">
    <source>
        <dbReference type="Google" id="ProtNLM"/>
    </source>
</evidence>
<dbReference type="Pfam" id="PF04859">
    <property type="entry name" value="DUF641"/>
    <property type="match status" value="1"/>
</dbReference>
<feature type="domain" description="DUF641" evidence="2">
    <location>
        <begin position="175"/>
        <end position="304"/>
    </location>
</feature>
<dbReference type="InterPro" id="IPR056813">
    <property type="entry name" value="GIL1_IRKI_C"/>
</dbReference>
<reference evidence="4 5" key="1">
    <citation type="submission" date="2024-01" db="EMBL/GenBank/DDBJ databases">
        <title>The complete chloroplast genome sequence of Lithospermum erythrorhizon: insights into the phylogenetic relationship among Boraginaceae species and the maternal lineages of purple gromwells.</title>
        <authorList>
            <person name="Okada T."/>
            <person name="Watanabe K."/>
        </authorList>
    </citation>
    <scope>NUCLEOTIDE SEQUENCE [LARGE SCALE GENOMIC DNA]</scope>
</reference>
<dbReference type="PANTHER" id="PTHR31161">
    <property type="entry name" value="PROTEIN GRAVITROPIC IN THE LIGHT 1"/>
    <property type="match status" value="1"/>
</dbReference>
<feature type="domain" description="GIL1/IRKI C-terminal" evidence="3">
    <location>
        <begin position="505"/>
        <end position="556"/>
    </location>
</feature>
<comment type="caution">
    <text evidence="4">The sequence shown here is derived from an EMBL/GenBank/DDBJ whole genome shotgun (WGS) entry which is preliminary data.</text>
</comment>
<keyword evidence="5" id="KW-1185">Reference proteome</keyword>
<organism evidence="4 5">
    <name type="scientific">Lithospermum erythrorhizon</name>
    <name type="common">Purple gromwell</name>
    <name type="synonym">Lithospermum officinale var. erythrorhizon</name>
    <dbReference type="NCBI Taxonomy" id="34254"/>
    <lineage>
        <taxon>Eukaryota</taxon>
        <taxon>Viridiplantae</taxon>
        <taxon>Streptophyta</taxon>
        <taxon>Embryophyta</taxon>
        <taxon>Tracheophyta</taxon>
        <taxon>Spermatophyta</taxon>
        <taxon>Magnoliopsida</taxon>
        <taxon>eudicotyledons</taxon>
        <taxon>Gunneridae</taxon>
        <taxon>Pentapetalae</taxon>
        <taxon>asterids</taxon>
        <taxon>lamiids</taxon>
        <taxon>Boraginales</taxon>
        <taxon>Boraginaceae</taxon>
        <taxon>Boraginoideae</taxon>
        <taxon>Lithospermeae</taxon>
        <taxon>Lithospermum</taxon>
    </lineage>
</organism>
<name>A0AAV3RT49_LITER</name>
<dbReference type="Proteomes" id="UP001454036">
    <property type="component" value="Unassembled WGS sequence"/>
</dbReference>
<dbReference type="GO" id="GO:0009959">
    <property type="term" value="P:negative gravitropism"/>
    <property type="evidence" value="ECO:0007669"/>
    <property type="project" value="InterPro"/>
</dbReference>
<dbReference type="Pfam" id="PF24994">
    <property type="entry name" value="GIL1_IRKI_C"/>
    <property type="match status" value="1"/>
</dbReference>
<proteinExistence type="predicted"/>
<dbReference type="AlphaFoldDB" id="A0AAV3RT49"/>
<dbReference type="EMBL" id="BAABME010011642">
    <property type="protein sequence ID" value="GAA0184075.1"/>
    <property type="molecule type" value="Genomic_DNA"/>
</dbReference>
<evidence type="ECO:0000259" key="3">
    <source>
        <dbReference type="Pfam" id="PF24994"/>
    </source>
</evidence>
<protein>
    <recommendedName>
        <fullName evidence="6">DUF641 domain-containing protein</fullName>
    </recommendedName>
</protein>
<accession>A0AAV3RT49</accession>